<accession>A0A934WXM1</accession>
<evidence type="ECO:0000256" key="12">
    <source>
        <dbReference type="PIRSR" id="PIRSR603542-1"/>
    </source>
</evidence>
<gene>
    <name evidence="15" type="ORF">JKA74_06705</name>
</gene>
<dbReference type="PANTHER" id="PTHR38096">
    <property type="entry name" value="ENTEROBACTIN SYNTHASE COMPONENT D"/>
    <property type="match status" value="1"/>
</dbReference>
<feature type="binding site" evidence="12">
    <location>
        <begin position="94"/>
        <end position="95"/>
    </location>
    <ligand>
        <name>CoA</name>
        <dbReference type="ChEBI" id="CHEBI:57287"/>
    </ligand>
</feature>
<evidence type="ECO:0000256" key="5">
    <source>
        <dbReference type="ARBA" id="ARBA00019087"/>
    </source>
</evidence>
<keyword evidence="7" id="KW-0259">Enterobactin biosynthesis</keyword>
<dbReference type="GO" id="GO:0009239">
    <property type="term" value="P:enterobactin biosynthetic process"/>
    <property type="evidence" value="ECO:0007669"/>
    <property type="project" value="UniProtKB-KW"/>
</dbReference>
<comment type="subunit">
    <text evidence="4">EntB, EntD, EntE, and EntF form a multienzyme complex called enterobactin synthase.</text>
</comment>
<reference evidence="15" key="1">
    <citation type="submission" date="2021-01" db="EMBL/GenBank/DDBJ databases">
        <title>Marivirga aurantiaca sp. nov., isolated from intertidal surface sediments.</title>
        <authorList>
            <person name="Zhang M."/>
        </authorList>
    </citation>
    <scope>NUCLEOTIDE SEQUENCE</scope>
    <source>
        <strain evidence="15">S37H4</strain>
    </source>
</reference>
<evidence type="ECO:0000256" key="7">
    <source>
        <dbReference type="ARBA" id="ARBA00023191"/>
    </source>
</evidence>
<evidence type="ECO:0000256" key="11">
    <source>
        <dbReference type="ARBA" id="ARBA00049191"/>
    </source>
</evidence>
<feature type="binding site" evidence="12">
    <location>
        <position position="156"/>
    </location>
    <ligand>
        <name>CoA</name>
        <dbReference type="ChEBI" id="CHEBI:57287"/>
    </ligand>
</feature>
<dbReference type="Proteomes" id="UP000611723">
    <property type="component" value="Unassembled WGS sequence"/>
</dbReference>
<dbReference type="GO" id="GO:0005886">
    <property type="term" value="C:plasma membrane"/>
    <property type="evidence" value="ECO:0007669"/>
    <property type="project" value="TreeGrafter"/>
</dbReference>
<keyword evidence="13" id="KW-0479">Metal-binding</keyword>
<evidence type="ECO:0000256" key="1">
    <source>
        <dbReference type="ARBA" id="ARBA00003937"/>
    </source>
</evidence>
<feature type="binding site" evidence="13">
    <location>
        <position position="113"/>
    </location>
    <ligand>
        <name>Mg(2+)</name>
        <dbReference type="ChEBI" id="CHEBI:18420"/>
    </ligand>
</feature>
<dbReference type="PANTHER" id="PTHR38096:SF1">
    <property type="entry name" value="ENTEROBACTIN SYNTHASE COMPONENT D"/>
    <property type="match status" value="1"/>
</dbReference>
<dbReference type="EMBL" id="JAEQBW010000002">
    <property type="protein sequence ID" value="MBK6264721.1"/>
    <property type="molecule type" value="Genomic_DNA"/>
</dbReference>
<sequence>MPLINITEVNENIHLAVWKIVEDLDSLEKKVRLSAGDKIIYKEIHHAGKALEFLAGRMLCFQAFHDLQKTYQPIYRNVFGKPEMPDSNYSLSLSHTADYVVVIIGNGIDVGIDIEKPHEKMRKVAPRILTQEEMMFCNDQLLHFSKMWSAKEVLYKLYMKREIDFREHLFLKPVDENWSEMKGEIIKDGYRKECLLKFINLQEYFICFNTN</sequence>
<evidence type="ECO:0000259" key="14">
    <source>
        <dbReference type="Pfam" id="PF01648"/>
    </source>
</evidence>
<evidence type="ECO:0000256" key="6">
    <source>
        <dbReference type="ARBA" id="ARBA00022679"/>
    </source>
</evidence>
<proteinExistence type="inferred from homology"/>
<feature type="binding site" evidence="12">
    <location>
        <position position="113"/>
    </location>
    <ligand>
        <name>CoA</name>
        <dbReference type="ChEBI" id="CHEBI:57287"/>
    </ligand>
</feature>
<feature type="binding site" evidence="13">
    <location>
        <position position="114"/>
    </location>
    <ligand>
        <name>Mg(2+)</name>
        <dbReference type="ChEBI" id="CHEBI:18420"/>
    </ligand>
</feature>
<evidence type="ECO:0000256" key="4">
    <source>
        <dbReference type="ARBA" id="ARBA00011503"/>
    </source>
</evidence>
<dbReference type="SUPFAM" id="SSF56214">
    <property type="entry name" value="4'-phosphopantetheinyl transferase"/>
    <property type="match status" value="2"/>
</dbReference>
<comment type="pathway">
    <text evidence="2">Siderophore biosynthesis; enterobactin biosynthesis.</text>
</comment>
<evidence type="ECO:0000313" key="16">
    <source>
        <dbReference type="Proteomes" id="UP000611723"/>
    </source>
</evidence>
<keyword evidence="13" id="KW-0460">Magnesium</keyword>
<comment type="caution">
    <text evidence="15">The sequence shown here is derived from an EMBL/GenBank/DDBJ whole genome shotgun (WGS) entry which is preliminary data.</text>
</comment>
<comment type="catalytic activity">
    <reaction evidence="10">
        <text>apo-[aryl-carrier protein] + CoA = holo-[aryl-carrier protein] + adenosine 3',5'-bisphosphate + H(+)</text>
        <dbReference type="Rhea" id="RHEA:48404"/>
        <dbReference type="Rhea" id="RHEA-COMP:15903"/>
        <dbReference type="Rhea" id="RHEA-COMP:17557"/>
        <dbReference type="ChEBI" id="CHEBI:15378"/>
        <dbReference type="ChEBI" id="CHEBI:29999"/>
        <dbReference type="ChEBI" id="CHEBI:57287"/>
        <dbReference type="ChEBI" id="CHEBI:58343"/>
        <dbReference type="ChEBI" id="CHEBI:64479"/>
    </reaction>
</comment>
<name>A0A934WXM1_9BACT</name>
<dbReference type="GO" id="GO:0009366">
    <property type="term" value="C:enterobactin synthetase complex"/>
    <property type="evidence" value="ECO:0007669"/>
    <property type="project" value="InterPro"/>
</dbReference>
<dbReference type="InterPro" id="IPR037143">
    <property type="entry name" value="4-PPantetheinyl_Trfase_dom_sf"/>
</dbReference>
<feature type="domain" description="4'-phosphopantetheinyl transferase" evidence="14">
    <location>
        <begin position="110"/>
        <end position="166"/>
    </location>
</feature>
<evidence type="ECO:0000256" key="8">
    <source>
        <dbReference type="ARBA" id="ARBA00029894"/>
    </source>
</evidence>
<feature type="binding site" evidence="12">
    <location>
        <position position="57"/>
    </location>
    <ligand>
        <name>CoA</name>
        <dbReference type="ChEBI" id="CHEBI:57287"/>
    </ligand>
</feature>
<dbReference type="AlphaFoldDB" id="A0A934WXM1"/>
<evidence type="ECO:0000256" key="13">
    <source>
        <dbReference type="PIRSR" id="PIRSR603542-2"/>
    </source>
</evidence>
<evidence type="ECO:0000313" key="15">
    <source>
        <dbReference type="EMBL" id="MBK6264721.1"/>
    </source>
</evidence>
<dbReference type="InterPro" id="IPR008278">
    <property type="entry name" value="4-PPantetheinyl_Trfase_dom"/>
</dbReference>
<keyword evidence="6 15" id="KW-0808">Transferase</keyword>
<feature type="binding site" evidence="12">
    <location>
        <position position="152"/>
    </location>
    <ligand>
        <name>CoA</name>
        <dbReference type="ChEBI" id="CHEBI:57287"/>
    </ligand>
</feature>
<dbReference type="RefSeq" id="WP_201430391.1">
    <property type="nucleotide sequence ID" value="NZ_JAEQBW010000002.1"/>
</dbReference>
<dbReference type="InterPro" id="IPR003542">
    <property type="entry name" value="Enbac_synth_compD-like"/>
</dbReference>
<keyword evidence="16" id="KW-1185">Reference proteome</keyword>
<dbReference type="GO" id="GO:0000287">
    <property type="term" value="F:magnesium ion binding"/>
    <property type="evidence" value="ECO:0007669"/>
    <property type="project" value="InterPro"/>
</dbReference>
<feature type="binding site" evidence="13">
    <location>
        <position position="115"/>
    </location>
    <ligand>
        <name>Mg(2+)</name>
        <dbReference type="ChEBI" id="CHEBI:18420"/>
    </ligand>
</feature>
<evidence type="ECO:0000256" key="9">
    <source>
        <dbReference type="ARBA" id="ARBA00031996"/>
    </source>
</evidence>
<evidence type="ECO:0000256" key="2">
    <source>
        <dbReference type="ARBA" id="ARBA00004993"/>
    </source>
</evidence>
<protein>
    <recommendedName>
        <fullName evidence="5">Enterobactin synthase component D</fullName>
    </recommendedName>
    <alternativeName>
        <fullName evidence="8">4'-phosphopantetheinyl transferase EntD</fullName>
    </alternativeName>
    <alternativeName>
        <fullName evidence="9">Enterochelin synthase D</fullName>
    </alternativeName>
</protein>
<dbReference type="GO" id="GO:0008897">
    <property type="term" value="F:holo-[acyl-carrier-protein] synthase activity"/>
    <property type="evidence" value="ECO:0007669"/>
    <property type="project" value="InterPro"/>
</dbReference>
<evidence type="ECO:0000256" key="3">
    <source>
        <dbReference type="ARBA" id="ARBA00008342"/>
    </source>
</evidence>
<evidence type="ECO:0000256" key="10">
    <source>
        <dbReference type="ARBA" id="ARBA00049176"/>
    </source>
</evidence>
<comment type="similarity">
    <text evidence="3">Belongs to the P-Pant transferase superfamily. EntD family.</text>
</comment>
<dbReference type="Gene3D" id="3.90.470.20">
    <property type="entry name" value="4'-phosphopantetheinyl transferase domain"/>
    <property type="match status" value="2"/>
</dbReference>
<comment type="catalytic activity">
    <reaction evidence="11">
        <text>apo-[peptidyl-carrier protein] + CoA = holo-[peptidyl-carrier protein] + adenosine 3',5'-bisphosphate + H(+)</text>
        <dbReference type="Rhea" id="RHEA:46228"/>
        <dbReference type="Rhea" id="RHEA-COMP:11479"/>
        <dbReference type="Rhea" id="RHEA-COMP:11480"/>
        <dbReference type="ChEBI" id="CHEBI:15378"/>
        <dbReference type="ChEBI" id="CHEBI:29999"/>
        <dbReference type="ChEBI" id="CHEBI:57287"/>
        <dbReference type="ChEBI" id="CHEBI:58343"/>
        <dbReference type="ChEBI" id="CHEBI:64479"/>
    </reaction>
</comment>
<organism evidence="15 16">
    <name type="scientific">Marivirga aurantiaca</name>
    <dbReference type="NCBI Taxonomy" id="2802615"/>
    <lineage>
        <taxon>Bacteria</taxon>
        <taxon>Pseudomonadati</taxon>
        <taxon>Bacteroidota</taxon>
        <taxon>Cytophagia</taxon>
        <taxon>Cytophagales</taxon>
        <taxon>Marivirgaceae</taxon>
        <taxon>Marivirga</taxon>
    </lineage>
</organism>
<comment type="function">
    <text evidence="1">Involved in the biosynthesis of the siderophore enterobactin (enterochelin), which is a macrocyclic trimeric lactone of N-(2,3-dihydroxybenzoyl)-serine. The serine trilactone serves as a scaffolding for the three catechol functionalities that provide hexadentate coordination for the tightly ligated iron(2+) atoms. Plays an essential role in the assembly of the enterobactin by catalyzing the transfer of the 4'-phosphopantetheine (Ppant) moiety from coenzyme A to the apo-domains of both EntB (ArCP domain) and EntF (PCP domain) to yield their holo-forms which make them competent for the activation of 2,3-dihydroxybenzoate (DHB) and L-serine, respectively.</text>
</comment>
<comment type="cofactor">
    <cofactor evidence="13">
        <name>Mg(2+)</name>
        <dbReference type="ChEBI" id="CHEBI:18420"/>
    </cofactor>
</comment>
<dbReference type="Pfam" id="PF01648">
    <property type="entry name" value="ACPS"/>
    <property type="match status" value="1"/>
</dbReference>